<reference evidence="1 2" key="1">
    <citation type="submission" date="2021-01" db="EMBL/GenBank/DDBJ databases">
        <title>Genomic Encyclopedia of Type Strains, Phase IV (KMG-IV): sequencing the most valuable type-strain genomes for metagenomic binning, comparative biology and taxonomic classification.</title>
        <authorList>
            <person name="Goeker M."/>
        </authorList>
    </citation>
    <scope>NUCLEOTIDE SEQUENCE [LARGE SCALE GENOMIC DNA]</scope>
    <source>
        <strain evidence="1 2">DSM 100968</strain>
    </source>
</reference>
<sequence>MKKLILEYHDFFTIRYILTTRHDTANRYQFYHAKTIAEEWDKCARLTGMCCDSDIWFENPPSPYAVALAIKAAEFQGQNASHRFLRRIREQIFLRKEGLCQFDDFLEAAAMTQLNLEEFQTDFHSCRSIKAIQSDRKLANELSITELPSLVFSTPAAESESIKVSGRYDYAVYVQILKELIQHRVQAAPHPTLVDFFATELFLTTREVSVVYDWTEEETLKELRKLQLKNIIQPVELKSGIYWKHICQ</sequence>
<name>A0ABS2Q514_9BACL</name>
<evidence type="ECO:0000313" key="1">
    <source>
        <dbReference type="EMBL" id="MBM7656696.1"/>
    </source>
</evidence>
<dbReference type="SUPFAM" id="SSF52833">
    <property type="entry name" value="Thioredoxin-like"/>
    <property type="match status" value="1"/>
</dbReference>
<accession>A0ABS2Q514</accession>
<gene>
    <name evidence="1" type="ORF">JOC27_000132</name>
</gene>
<organism evidence="1 2">
    <name type="scientific">Sporolactobacillus spathodeae</name>
    <dbReference type="NCBI Taxonomy" id="1465502"/>
    <lineage>
        <taxon>Bacteria</taxon>
        <taxon>Bacillati</taxon>
        <taxon>Bacillota</taxon>
        <taxon>Bacilli</taxon>
        <taxon>Bacillales</taxon>
        <taxon>Sporolactobacillaceae</taxon>
        <taxon>Sporolactobacillus</taxon>
    </lineage>
</organism>
<comment type="caution">
    <text evidence="1">The sequence shown here is derived from an EMBL/GenBank/DDBJ whole genome shotgun (WGS) entry which is preliminary data.</text>
</comment>
<dbReference type="Gene3D" id="3.40.30.10">
    <property type="entry name" value="Glutaredoxin"/>
    <property type="match status" value="1"/>
</dbReference>
<dbReference type="GO" id="GO:0016853">
    <property type="term" value="F:isomerase activity"/>
    <property type="evidence" value="ECO:0007669"/>
    <property type="project" value="UniProtKB-KW"/>
</dbReference>
<keyword evidence="2" id="KW-1185">Reference proteome</keyword>
<proteinExistence type="predicted"/>
<dbReference type="Pfam" id="PF13743">
    <property type="entry name" value="Thioredoxin_5"/>
    <property type="match status" value="1"/>
</dbReference>
<evidence type="ECO:0000313" key="2">
    <source>
        <dbReference type="Proteomes" id="UP000823201"/>
    </source>
</evidence>
<protein>
    <submittedName>
        <fullName evidence="1">DsbA family dithiol-disulfide isomerase</fullName>
    </submittedName>
</protein>
<dbReference type="InterPro" id="IPR036249">
    <property type="entry name" value="Thioredoxin-like_sf"/>
</dbReference>
<keyword evidence="1" id="KW-0413">Isomerase</keyword>
<dbReference type="Proteomes" id="UP000823201">
    <property type="component" value="Unassembled WGS sequence"/>
</dbReference>
<dbReference type="EMBL" id="JAFBEV010000001">
    <property type="protein sequence ID" value="MBM7656696.1"/>
    <property type="molecule type" value="Genomic_DNA"/>
</dbReference>